<accession>C5B891</accession>
<organism evidence="1 2">
    <name type="scientific">Edwardsiella ictaluri (strain 93-146)</name>
    <dbReference type="NCBI Taxonomy" id="634503"/>
    <lineage>
        <taxon>Bacteria</taxon>
        <taxon>Pseudomonadati</taxon>
        <taxon>Pseudomonadota</taxon>
        <taxon>Gammaproteobacteria</taxon>
        <taxon>Enterobacterales</taxon>
        <taxon>Hafniaceae</taxon>
        <taxon>Edwardsiella</taxon>
    </lineage>
</organism>
<dbReference type="AlphaFoldDB" id="C5B891"/>
<proteinExistence type="predicted"/>
<sequence length="48" mass="5276">MASHCDVIINRILANAISAPYQFYGKWLFWQVMNECVCGWIAAGVGAG</sequence>
<dbReference type="EMBL" id="CP001600">
    <property type="protein sequence ID" value="ACR69107.1"/>
    <property type="molecule type" value="Genomic_DNA"/>
</dbReference>
<dbReference type="HOGENOM" id="CLU_3152226_0_0_6"/>
<reference evidence="1 2" key="2">
    <citation type="journal article" date="2012" name="J. Bacteriol.">
        <title>Genome Sequence of Edwardsiella ictaluri 93-146, a Strain Associated with a Natural Channel Catfish Outbreak of Enteric Septicemia of Catfish.</title>
        <authorList>
            <person name="Williams M.L."/>
            <person name="Gillaspy A.F."/>
            <person name="Dyer D.W."/>
            <person name="Thune R.L."/>
            <person name="Waldbieser G.C."/>
            <person name="Schuster S.C."/>
            <person name="Gipson J."/>
            <person name="Zaitshik J."/>
            <person name="Landry C."/>
            <person name="Banes M.M."/>
            <person name="Lawrence M.L."/>
        </authorList>
    </citation>
    <scope>NUCLEOTIDE SEQUENCE [LARGE SCALE GENOMIC DNA]</scope>
    <source>
        <strain evidence="1 2">93-146</strain>
    </source>
</reference>
<reference evidence="2" key="1">
    <citation type="submission" date="2009-03" db="EMBL/GenBank/DDBJ databases">
        <title>Complete genome sequence of Edwardsiella ictaluri 93-146.</title>
        <authorList>
            <person name="Williams M.L."/>
            <person name="Gillaspy A.F."/>
            <person name="Dyer D.W."/>
            <person name="Thune R.L."/>
            <person name="Waldbieser G.C."/>
            <person name="Schuster S.C."/>
            <person name="Gipson J."/>
            <person name="Zaitshik J."/>
            <person name="Landry C."/>
            <person name="Lawrence M.L."/>
        </authorList>
    </citation>
    <scope>NUCLEOTIDE SEQUENCE [LARGE SCALE GENOMIC DNA]</scope>
    <source>
        <strain evidence="2">93-146</strain>
    </source>
</reference>
<protein>
    <submittedName>
        <fullName evidence="1">Uncharacterized protein</fullName>
    </submittedName>
</protein>
<evidence type="ECO:0000313" key="1">
    <source>
        <dbReference type="EMBL" id="ACR69107.1"/>
    </source>
</evidence>
<dbReference type="KEGG" id="eic:NT01EI_1931"/>
<gene>
    <name evidence="1" type="ordered locus">NT01EI_1931</name>
</gene>
<evidence type="ECO:0000313" key="2">
    <source>
        <dbReference type="Proteomes" id="UP000001485"/>
    </source>
</evidence>
<dbReference type="Proteomes" id="UP000001485">
    <property type="component" value="Chromosome"/>
</dbReference>
<name>C5B891_EDWI9</name>